<evidence type="ECO:0000313" key="3">
    <source>
        <dbReference type="EMBL" id="TRM63376.1"/>
    </source>
</evidence>
<evidence type="ECO:0000313" key="4">
    <source>
        <dbReference type="Proteomes" id="UP000320762"/>
    </source>
</evidence>
<dbReference type="InterPro" id="IPR040976">
    <property type="entry name" value="Pkinase_fungal"/>
</dbReference>
<dbReference type="PANTHER" id="PTHR38248">
    <property type="entry name" value="FUNK1 6"/>
    <property type="match status" value="1"/>
</dbReference>
<feature type="domain" description="Fungal-type protein kinase" evidence="2">
    <location>
        <begin position="139"/>
        <end position="494"/>
    </location>
</feature>
<organism evidence="3 4">
    <name type="scientific">Schizophyllum amplum</name>
    <dbReference type="NCBI Taxonomy" id="97359"/>
    <lineage>
        <taxon>Eukaryota</taxon>
        <taxon>Fungi</taxon>
        <taxon>Dikarya</taxon>
        <taxon>Basidiomycota</taxon>
        <taxon>Agaricomycotina</taxon>
        <taxon>Agaricomycetes</taxon>
        <taxon>Agaricomycetidae</taxon>
        <taxon>Agaricales</taxon>
        <taxon>Schizophyllaceae</taxon>
        <taxon>Schizophyllum</taxon>
    </lineage>
</organism>
<feature type="region of interest" description="Disordered" evidence="1">
    <location>
        <begin position="621"/>
        <end position="683"/>
    </location>
</feature>
<sequence length="813" mass="92424">MATDNHGRWIGPMRFNHFLDKFVPKASTPTPDVRYNGVKNAKTESDMSKKLLRGMNRVLEQCVAVNSSNHPDRHSADGQKIRADFLVYSAMVDLLDGSTQFNKALLGGEEKFLVDPFNDDAAHGGFEPLLDEKNSVIVGQVLRYIEEMHARQDRVFSFFIFLNVDYFRVIRADRDGLIVTEQCAWSKKDPKNKFQCLNEFLHRFDNLSPKEQGFDTTIREVSSDNAEHAERAREHLQKHISEKLQHHPIREIDVPCAEAQNGFRTFYVWAATTDSRGLRTRATRGYPAWDPEKKAVVFIKDSWRSDRPGVQREADVIARLNKEKVRNAPKLICGGDVLDQRTVTHLYIDNEWNRGQRLEGHPRVHHRLAENFGVPLWKFKSSKHLMQILLDSMICHRQALEKCQTLHCDISAQNILWDEKKQKGFLSDWDLCAKTPAKTDDPEVNMLAEIPDGTGRPDRTGTWAYMSVLSLEQKTKLHDVQDDLESLFWVGVYIIIFYFPCDEGIALSILDDALLQYSVQYNRDSARPIWHGGTEKRLILDGSTSSVYAFTLADSVSSPLMEWFHMYRVMLDDWVSYKKQMKRWEEQQEAEDAANGEIEQLPTQQDLTDASVGIANEELTDAGTDVGSVAQDEENELDKDAPDESSDDDASDESEEEDSADEDSDTDVKPVNWRPKPDAPALRDYKTLEKAWRKLVEHGKFKDNDRLMDDLHESPPEVVIAAYRQRVKERTTKAIMKQAEGKARLSASQQHAGTSRSTTLGGTSTSEAASDANEEEDVRAAKRRKTSAPEKPSASRPTQQRVAGGKAKGKARR</sequence>
<comment type="caution">
    <text evidence="3">The sequence shown here is derived from an EMBL/GenBank/DDBJ whole genome shotgun (WGS) entry which is preliminary data.</text>
</comment>
<accession>A0A550CFC1</accession>
<feature type="compositionally biased region" description="Low complexity" evidence="1">
    <location>
        <begin position="752"/>
        <end position="771"/>
    </location>
</feature>
<dbReference type="AlphaFoldDB" id="A0A550CFC1"/>
<protein>
    <recommendedName>
        <fullName evidence="2">Fungal-type protein kinase domain-containing protein</fullName>
    </recommendedName>
</protein>
<proteinExistence type="predicted"/>
<feature type="compositionally biased region" description="Acidic residues" evidence="1">
    <location>
        <begin position="631"/>
        <end position="665"/>
    </location>
</feature>
<gene>
    <name evidence="3" type="ORF">BD626DRAFT_629927</name>
</gene>
<evidence type="ECO:0000256" key="1">
    <source>
        <dbReference type="SAM" id="MobiDB-lite"/>
    </source>
</evidence>
<dbReference type="Pfam" id="PF17667">
    <property type="entry name" value="Pkinase_fungal"/>
    <property type="match status" value="1"/>
</dbReference>
<dbReference type="EMBL" id="VDMD01000009">
    <property type="protein sequence ID" value="TRM63376.1"/>
    <property type="molecule type" value="Genomic_DNA"/>
</dbReference>
<evidence type="ECO:0000259" key="2">
    <source>
        <dbReference type="Pfam" id="PF17667"/>
    </source>
</evidence>
<dbReference type="PANTHER" id="PTHR38248:SF2">
    <property type="entry name" value="FUNK1 11"/>
    <property type="match status" value="1"/>
</dbReference>
<feature type="region of interest" description="Disordered" evidence="1">
    <location>
        <begin position="738"/>
        <end position="813"/>
    </location>
</feature>
<dbReference type="Proteomes" id="UP000320762">
    <property type="component" value="Unassembled WGS sequence"/>
</dbReference>
<dbReference type="SUPFAM" id="SSF56112">
    <property type="entry name" value="Protein kinase-like (PK-like)"/>
    <property type="match status" value="1"/>
</dbReference>
<reference evidence="3 4" key="1">
    <citation type="journal article" date="2019" name="New Phytol.">
        <title>Comparative genomics reveals unique wood-decay strategies and fruiting body development in the Schizophyllaceae.</title>
        <authorList>
            <person name="Almasi E."/>
            <person name="Sahu N."/>
            <person name="Krizsan K."/>
            <person name="Balint B."/>
            <person name="Kovacs G.M."/>
            <person name="Kiss B."/>
            <person name="Cseklye J."/>
            <person name="Drula E."/>
            <person name="Henrissat B."/>
            <person name="Nagy I."/>
            <person name="Chovatia M."/>
            <person name="Adam C."/>
            <person name="LaButti K."/>
            <person name="Lipzen A."/>
            <person name="Riley R."/>
            <person name="Grigoriev I.V."/>
            <person name="Nagy L.G."/>
        </authorList>
    </citation>
    <scope>NUCLEOTIDE SEQUENCE [LARGE SCALE GENOMIC DNA]</scope>
    <source>
        <strain evidence="3 4">NL-1724</strain>
    </source>
</reference>
<dbReference type="InterPro" id="IPR011009">
    <property type="entry name" value="Kinase-like_dom_sf"/>
</dbReference>
<keyword evidence="4" id="KW-1185">Reference proteome</keyword>
<name>A0A550CFC1_9AGAR</name>
<dbReference type="Gene3D" id="1.10.510.10">
    <property type="entry name" value="Transferase(Phosphotransferase) domain 1"/>
    <property type="match status" value="1"/>
</dbReference>
<dbReference type="OrthoDB" id="5592585at2759"/>